<sequence length="173" mass="19438">MSFDSSVLLWHIAIDICFHHQSTTPRGQECAAQSRVISNYMTYLLSIRSEMLIVGSKVGIFIISCEDIELTLGHNSALHDERGLSQGILSKAQQPPLLDNTSIAGTSCRLAKMLMELQDEVERWEMVQGVWVEMLCYSVRRCRGYLHAKNMSELTELLLEYVMGLGPLVLGFA</sequence>
<accession>A0A8I6YIF2</accession>
<dbReference type="Pfam" id="PF04578">
    <property type="entry name" value="DUF594"/>
    <property type="match status" value="1"/>
</dbReference>
<keyword evidence="2" id="KW-1185">Reference proteome</keyword>
<dbReference type="Proteomes" id="UP000011116">
    <property type="component" value="Chromosome 7H"/>
</dbReference>
<dbReference type="InterPro" id="IPR007658">
    <property type="entry name" value="DUF594"/>
</dbReference>
<organism evidence="1 2">
    <name type="scientific">Hordeum vulgare subsp. vulgare</name>
    <name type="common">Domesticated barley</name>
    <dbReference type="NCBI Taxonomy" id="112509"/>
    <lineage>
        <taxon>Eukaryota</taxon>
        <taxon>Viridiplantae</taxon>
        <taxon>Streptophyta</taxon>
        <taxon>Embryophyta</taxon>
        <taxon>Tracheophyta</taxon>
        <taxon>Spermatophyta</taxon>
        <taxon>Magnoliopsida</taxon>
        <taxon>Liliopsida</taxon>
        <taxon>Poales</taxon>
        <taxon>Poaceae</taxon>
        <taxon>BOP clade</taxon>
        <taxon>Pooideae</taxon>
        <taxon>Triticodae</taxon>
        <taxon>Triticeae</taxon>
        <taxon>Hordeinae</taxon>
        <taxon>Hordeum</taxon>
    </lineage>
</organism>
<evidence type="ECO:0000313" key="2">
    <source>
        <dbReference type="Proteomes" id="UP000011116"/>
    </source>
</evidence>
<reference evidence="2" key="1">
    <citation type="journal article" date="2012" name="Nature">
        <title>A physical, genetic and functional sequence assembly of the barley genome.</title>
        <authorList>
            <consortium name="The International Barley Genome Sequencing Consortium"/>
            <person name="Mayer K.F."/>
            <person name="Waugh R."/>
            <person name="Brown J.W."/>
            <person name="Schulman A."/>
            <person name="Langridge P."/>
            <person name="Platzer M."/>
            <person name="Fincher G.B."/>
            <person name="Muehlbauer G.J."/>
            <person name="Sato K."/>
            <person name="Close T.J."/>
            <person name="Wise R.P."/>
            <person name="Stein N."/>
        </authorList>
    </citation>
    <scope>NUCLEOTIDE SEQUENCE [LARGE SCALE GENOMIC DNA]</scope>
    <source>
        <strain evidence="2">cv. Morex</strain>
    </source>
</reference>
<protein>
    <submittedName>
        <fullName evidence="1">Uncharacterized protein</fullName>
    </submittedName>
</protein>
<evidence type="ECO:0000313" key="1">
    <source>
        <dbReference type="EnsemblPlants" id="HORVU.MOREX.r3.7HG0731610.1.CDS1"/>
    </source>
</evidence>
<dbReference type="Gramene" id="HORVU.MOREX.r2.7HG0607070.1">
    <property type="protein sequence ID" value="HORVU.MOREX.r2.7HG0607070.1.CDS.1"/>
    <property type="gene ID" value="HORVU.MOREX.r2.7HG0607070"/>
</dbReference>
<dbReference type="Gramene" id="HORVU.MOREX.r3.7HG0731610.1">
    <property type="protein sequence ID" value="HORVU.MOREX.r3.7HG0731610.1.CDS1"/>
    <property type="gene ID" value="HORVU.MOREX.r3.7HG0731610"/>
</dbReference>
<proteinExistence type="predicted"/>
<reference evidence="1" key="3">
    <citation type="submission" date="2022-01" db="UniProtKB">
        <authorList>
            <consortium name="EnsemblPlants"/>
        </authorList>
    </citation>
    <scope>IDENTIFICATION</scope>
    <source>
        <strain evidence="1">subsp. vulgare</strain>
    </source>
</reference>
<reference evidence="1" key="2">
    <citation type="submission" date="2020-10" db="EMBL/GenBank/DDBJ databases">
        <authorList>
            <person name="Scholz U."/>
            <person name="Mascher M."/>
            <person name="Fiebig A."/>
        </authorList>
    </citation>
    <scope>NUCLEOTIDE SEQUENCE [LARGE SCALE GENOMIC DNA]</scope>
    <source>
        <strain evidence="1">cv. Morex</strain>
    </source>
</reference>
<name>A0A8I6YIF2_HORVV</name>
<dbReference type="AlphaFoldDB" id="A0A8I6YIF2"/>
<dbReference type="EnsemblPlants" id="HORVU.MOREX.r3.7HG0731610.1">
    <property type="protein sequence ID" value="HORVU.MOREX.r3.7HG0731610.1.CDS1"/>
    <property type="gene ID" value="HORVU.MOREX.r3.7HG0731610"/>
</dbReference>
<dbReference type="PANTHER" id="PTHR31325">
    <property type="entry name" value="OS01G0798800 PROTEIN-RELATED"/>
    <property type="match status" value="1"/>
</dbReference>